<evidence type="ECO:0000313" key="2">
    <source>
        <dbReference type="EMBL" id="KAB8336664.1"/>
    </source>
</evidence>
<sequence>MPPTLPFQHPMYLQGPAIPLTPIIVGLETVYHHLSGPSSWSGVIISIIVVVVTTVGVLATIRICMLTRKRQSSKARAADSAVLTNESGVVLQDATVPSENTAPGCTGVAAAETVVALPVEVEDEVATSPQEIEENEEDTH</sequence>
<organism evidence="2 3">
    <name type="scientific">Carpinus fangiana</name>
    <dbReference type="NCBI Taxonomy" id="176857"/>
    <lineage>
        <taxon>Eukaryota</taxon>
        <taxon>Viridiplantae</taxon>
        <taxon>Streptophyta</taxon>
        <taxon>Embryophyta</taxon>
        <taxon>Tracheophyta</taxon>
        <taxon>Spermatophyta</taxon>
        <taxon>Magnoliopsida</taxon>
        <taxon>eudicotyledons</taxon>
        <taxon>Gunneridae</taxon>
        <taxon>Pentapetalae</taxon>
        <taxon>rosids</taxon>
        <taxon>fabids</taxon>
        <taxon>Fagales</taxon>
        <taxon>Betulaceae</taxon>
        <taxon>Carpinus</taxon>
    </lineage>
</organism>
<dbReference type="EMBL" id="VIBQ01000009">
    <property type="protein sequence ID" value="KAB8336664.1"/>
    <property type="molecule type" value="Genomic_DNA"/>
</dbReference>
<gene>
    <name evidence="2" type="ORF">FH972_020975</name>
</gene>
<keyword evidence="1" id="KW-1133">Transmembrane helix</keyword>
<keyword evidence="1" id="KW-0812">Transmembrane</keyword>
<reference evidence="2 3" key="1">
    <citation type="submission" date="2019-06" db="EMBL/GenBank/DDBJ databases">
        <title>A chromosomal-level reference genome of Carpinus fangiana (Coryloideae, Betulaceae).</title>
        <authorList>
            <person name="Yang X."/>
            <person name="Wang Z."/>
            <person name="Zhang L."/>
            <person name="Hao G."/>
            <person name="Liu J."/>
            <person name="Yang Y."/>
        </authorList>
    </citation>
    <scope>NUCLEOTIDE SEQUENCE [LARGE SCALE GENOMIC DNA]</scope>
    <source>
        <strain evidence="2">Cfa_2016G</strain>
        <tissue evidence="2">Leaf</tissue>
    </source>
</reference>
<evidence type="ECO:0000313" key="3">
    <source>
        <dbReference type="Proteomes" id="UP000327013"/>
    </source>
</evidence>
<keyword evidence="3" id="KW-1185">Reference proteome</keyword>
<dbReference type="AlphaFoldDB" id="A0A5N6KN76"/>
<evidence type="ECO:0000256" key="1">
    <source>
        <dbReference type="SAM" id="Phobius"/>
    </source>
</evidence>
<proteinExistence type="predicted"/>
<feature type="transmembrane region" description="Helical" evidence="1">
    <location>
        <begin position="40"/>
        <end position="64"/>
    </location>
</feature>
<keyword evidence="1" id="KW-0472">Membrane</keyword>
<comment type="caution">
    <text evidence="2">The sequence shown here is derived from an EMBL/GenBank/DDBJ whole genome shotgun (WGS) entry which is preliminary data.</text>
</comment>
<dbReference type="Proteomes" id="UP000327013">
    <property type="component" value="Unassembled WGS sequence"/>
</dbReference>
<name>A0A5N6KN76_9ROSI</name>
<protein>
    <submittedName>
        <fullName evidence="2">Uncharacterized protein</fullName>
    </submittedName>
</protein>
<accession>A0A5N6KN76</accession>